<dbReference type="SUPFAM" id="SSF54427">
    <property type="entry name" value="NTF2-like"/>
    <property type="match status" value="1"/>
</dbReference>
<dbReference type="AlphaFoldDB" id="A0A854D9Z7"/>
<dbReference type="Proteomes" id="UP000187035">
    <property type="component" value="Unassembled WGS sequence"/>
</dbReference>
<evidence type="ECO:0000313" key="3">
    <source>
        <dbReference type="Proteomes" id="UP000187035"/>
    </source>
</evidence>
<name>A0A854D9Z7_ACTNA</name>
<evidence type="ECO:0000313" key="2">
    <source>
        <dbReference type="EMBL" id="OMG37283.1"/>
    </source>
</evidence>
<dbReference type="GeneID" id="64256330"/>
<reference evidence="2 3" key="1">
    <citation type="submission" date="2016-12" db="EMBL/GenBank/DDBJ databases">
        <title>Genomic comparison of strains in the 'Actinomyces naeslundii' group.</title>
        <authorList>
            <person name="Mughal S.R."/>
            <person name="Do T."/>
            <person name="Gilbert S.C."/>
            <person name="Witherden E.A."/>
            <person name="Didelot X."/>
            <person name="Beighton D."/>
        </authorList>
    </citation>
    <scope>NUCLEOTIDE SEQUENCE [LARGE SCALE GENOMIC DNA]</scope>
    <source>
        <strain evidence="2 3">NCTC 10301</strain>
    </source>
</reference>
<organism evidence="2 3">
    <name type="scientific">Actinomyces naeslundii</name>
    <dbReference type="NCBI Taxonomy" id="1655"/>
    <lineage>
        <taxon>Bacteria</taxon>
        <taxon>Bacillati</taxon>
        <taxon>Actinomycetota</taxon>
        <taxon>Actinomycetes</taxon>
        <taxon>Actinomycetales</taxon>
        <taxon>Actinomycetaceae</taxon>
        <taxon>Actinomyces</taxon>
    </lineage>
</organism>
<evidence type="ECO:0000259" key="1">
    <source>
        <dbReference type="Pfam" id="PF12680"/>
    </source>
</evidence>
<dbReference type="InterPro" id="IPR037401">
    <property type="entry name" value="SnoaL-like"/>
</dbReference>
<accession>A0A854D9Z7</accession>
<dbReference type="InterPro" id="IPR032710">
    <property type="entry name" value="NTF2-like_dom_sf"/>
</dbReference>
<dbReference type="EMBL" id="MSRR01000009">
    <property type="protein sequence ID" value="OMG37283.1"/>
    <property type="molecule type" value="Genomic_DNA"/>
</dbReference>
<gene>
    <name evidence="2" type="ORF">BKH33_05295</name>
</gene>
<dbReference type="Pfam" id="PF12680">
    <property type="entry name" value="SnoaL_2"/>
    <property type="match status" value="1"/>
</dbReference>
<feature type="domain" description="SnoaL-like" evidence="1">
    <location>
        <begin position="23"/>
        <end position="112"/>
    </location>
</feature>
<comment type="caution">
    <text evidence="2">The sequence shown here is derived from an EMBL/GenBank/DDBJ whole genome shotgun (WGS) entry which is preliminary data.</text>
</comment>
<sequence length="120" mass="13586">MAASAADFADEYLRSWIEPDPKRRRDLIMNMWAPDGRLTVSSPAMVVEGVDRIVDHVASLYDALKDLDFVYDQQIESGDALLLRWSMSTPAGELVKRGVNIVFRNAQGRVSRVHMFMDVD</sequence>
<dbReference type="RefSeq" id="WP_003780133.1">
    <property type="nucleotide sequence ID" value="NZ_CBDEMP010000031.1"/>
</dbReference>
<proteinExistence type="predicted"/>
<protein>
    <submittedName>
        <fullName evidence="2">Polyketide cyclase</fullName>
    </submittedName>
</protein>
<dbReference type="Gene3D" id="3.10.450.50">
    <property type="match status" value="1"/>
</dbReference>